<evidence type="ECO:0000313" key="2">
    <source>
        <dbReference type="Proteomes" id="UP000005380"/>
    </source>
</evidence>
<gene>
    <name evidence="1" type="ORF">THIAE_04655</name>
</gene>
<dbReference type="InParanoid" id="W0DW33"/>
<organism evidence="1 2">
    <name type="scientific">Thiomicrospira aerophila AL3</name>
    <dbReference type="NCBI Taxonomy" id="717772"/>
    <lineage>
        <taxon>Bacteria</taxon>
        <taxon>Pseudomonadati</taxon>
        <taxon>Pseudomonadota</taxon>
        <taxon>Gammaproteobacteria</taxon>
        <taxon>Thiotrichales</taxon>
        <taxon>Piscirickettsiaceae</taxon>
        <taxon>Thiomicrospira</taxon>
    </lineage>
</organism>
<dbReference type="STRING" id="717772.THIAE_04655"/>
<dbReference type="KEGG" id="tao:THIAE_04655"/>
<proteinExistence type="predicted"/>
<dbReference type="eggNOG" id="COG5304">
    <property type="taxonomic scope" value="Bacteria"/>
</dbReference>
<dbReference type="HOGENOM" id="CLU_171731_0_0_6"/>
<dbReference type="Proteomes" id="UP000005380">
    <property type="component" value="Chromosome"/>
</dbReference>
<name>W0DW33_9GAMM</name>
<accession>W0DW33</accession>
<dbReference type="RefSeq" id="WP_006459022.1">
    <property type="nucleotide sequence ID" value="NZ_CP007030.1"/>
</dbReference>
<reference evidence="1 2" key="1">
    <citation type="submission" date="2013-12" db="EMBL/GenBank/DDBJ databases">
        <authorList>
            <consortium name="DOE Joint Genome Institute"/>
            <person name="Kappler U."/>
            <person name="Huntemann M."/>
            <person name="Han J."/>
            <person name="Chen A."/>
            <person name="Kyrpides N."/>
            <person name="Mavromatis K."/>
            <person name="Markowitz V."/>
            <person name="Palaniappan K."/>
            <person name="Ivanova N."/>
            <person name="Schaumberg A."/>
            <person name="Pati A."/>
            <person name="Liolios K."/>
            <person name="Nordberg H.P."/>
            <person name="Cantor M.N."/>
            <person name="Hua S.X."/>
            <person name="Woyke T."/>
        </authorList>
    </citation>
    <scope>NUCLEOTIDE SEQUENCE [LARGE SCALE GENOMIC DNA]</scope>
    <source>
        <strain evidence="2">AL2</strain>
    </source>
</reference>
<dbReference type="EMBL" id="CP007030">
    <property type="protein sequence ID" value="AHF01174.1"/>
    <property type="molecule type" value="Genomic_DNA"/>
</dbReference>
<protein>
    <submittedName>
        <fullName evidence="1">Antitoxin</fullName>
    </submittedName>
</protein>
<evidence type="ECO:0000313" key="1">
    <source>
        <dbReference type="EMBL" id="AHF01174.1"/>
    </source>
</evidence>
<sequence>MFDEEELSILEALESGALKSSIDAEQEIALARQAARENLSKSKNITLRLNMADVVAVKRKAQESGIPYQTLISALIHQYAVGKVQIEA</sequence>
<dbReference type="OrthoDB" id="5625841at2"/>
<keyword evidence="2" id="KW-1185">Reference proteome</keyword>
<dbReference type="AlphaFoldDB" id="W0DW33"/>